<evidence type="ECO:0000313" key="5">
    <source>
        <dbReference type="EMBL" id="ORI97251.1"/>
    </source>
</evidence>
<dbReference type="CDD" id="cd07377">
    <property type="entry name" value="WHTH_GntR"/>
    <property type="match status" value="1"/>
</dbReference>
<dbReference type="InterPro" id="IPR036390">
    <property type="entry name" value="WH_DNA-bd_sf"/>
</dbReference>
<dbReference type="PANTHER" id="PTHR44846">
    <property type="entry name" value="MANNOSYL-D-GLYCERATE TRANSPORT/METABOLISM SYSTEM REPRESSOR MNGR-RELATED"/>
    <property type="match status" value="1"/>
</dbReference>
<evidence type="ECO:0000256" key="1">
    <source>
        <dbReference type="ARBA" id="ARBA00023015"/>
    </source>
</evidence>
<dbReference type="InterPro" id="IPR011663">
    <property type="entry name" value="UTRA"/>
</dbReference>
<evidence type="ECO:0000256" key="3">
    <source>
        <dbReference type="ARBA" id="ARBA00023163"/>
    </source>
</evidence>
<dbReference type="SUPFAM" id="SSF46785">
    <property type="entry name" value="Winged helix' DNA-binding domain"/>
    <property type="match status" value="1"/>
</dbReference>
<dbReference type="RefSeq" id="WP_080519337.1">
    <property type="nucleotide sequence ID" value="NZ_MPLS01000034.1"/>
</dbReference>
<dbReference type="Proteomes" id="UP000192288">
    <property type="component" value="Unassembled WGS sequence"/>
</dbReference>
<protein>
    <submittedName>
        <fullName evidence="5">GntR family transcriptional regulator</fullName>
    </submittedName>
</protein>
<reference evidence="5 6" key="1">
    <citation type="journal article" date="2017" name="Front. Microbiol.">
        <title>Genomic Characterization of Dairy Associated Leuconostoc Species and Diversity of Leuconostocs in Undefined Mixed Mesophilic Starter Cultures.</title>
        <authorList>
            <person name="Frantzen C.A."/>
            <person name="Kot W."/>
            <person name="Pedersen T.B."/>
            <person name="Ardo Y.M."/>
            <person name="Broadbent J.R."/>
            <person name="Neve H."/>
            <person name="Hansen L.H."/>
            <person name="Dal Bello F."/>
            <person name="Ostlie H.M."/>
            <person name="Kleppen H.P."/>
            <person name="Vogensen F.K."/>
            <person name="Holo H."/>
        </authorList>
    </citation>
    <scope>NUCLEOTIDE SEQUENCE [LARGE SCALE GENOMIC DNA]</scope>
    <source>
        <strain evidence="5 6">LMGCF08</strain>
    </source>
</reference>
<dbReference type="InterPro" id="IPR000524">
    <property type="entry name" value="Tscrpt_reg_HTH_GntR"/>
</dbReference>
<organism evidence="5 6">
    <name type="scientific">Leuconostoc pseudomesenteroides</name>
    <dbReference type="NCBI Taxonomy" id="33968"/>
    <lineage>
        <taxon>Bacteria</taxon>
        <taxon>Bacillati</taxon>
        <taxon>Bacillota</taxon>
        <taxon>Bacilli</taxon>
        <taxon>Lactobacillales</taxon>
        <taxon>Lactobacillaceae</taxon>
        <taxon>Leuconostoc</taxon>
    </lineage>
</organism>
<dbReference type="PROSITE" id="PS50949">
    <property type="entry name" value="HTH_GNTR"/>
    <property type="match status" value="1"/>
</dbReference>
<dbReference type="GO" id="GO:0003677">
    <property type="term" value="F:DNA binding"/>
    <property type="evidence" value="ECO:0007669"/>
    <property type="project" value="UniProtKB-KW"/>
</dbReference>
<dbReference type="GO" id="GO:0003700">
    <property type="term" value="F:DNA-binding transcription factor activity"/>
    <property type="evidence" value="ECO:0007669"/>
    <property type="project" value="InterPro"/>
</dbReference>
<dbReference type="SMART" id="SM00866">
    <property type="entry name" value="UTRA"/>
    <property type="match status" value="1"/>
</dbReference>
<dbReference type="Pfam" id="PF00392">
    <property type="entry name" value="GntR"/>
    <property type="match status" value="1"/>
</dbReference>
<dbReference type="Pfam" id="PF07702">
    <property type="entry name" value="UTRA"/>
    <property type="match status" value="1"/>
</dbReference>
<dbReference type="STRING" id="33968.BMS77_06550"/>
<dbReference type="SMART" id="SM00345">
    <property type="entry name" value="HTH_GNTR"/>
    <property type="match status" value="1"/>
</dbReference>
<dbReference type="SUPFAM" id="SSF64288">
    <property type="entry name" value="Chorismate lyase-like"/>
    <property type="match status" value="1"/>
</dbReference>
<dbReference type="EMBL" id="MPLS01000034">
    <property type="protein sequence ID" value="ORI97251.1"/>
    <property type="molecule type" value="Genomic_DNA"/>
</dbReference>
<dbReference type="Gene3D" id="1.10.10.10">
    <property type="entry name" value="Winged helix-like DNA-binding domain superfamily/Winged helix DNA-binding domain"/>
    <property type="match status" value="1"/>
</dbReference>
<keyword evidence="2" id="KW-0238">DNA-binding</keyword>
<dbReference type="InterPro" id="IPR028978">
    <property type="entry name" value="Chorismate_lyase_/UTRA_dom_sf"/>
</dbReference>
<feature type="domain" description="HTH gntR-type" evidence="4">
    <location>
        <begin position="7"/>
        <end position="76"/>
    </location>
</feature>
<proteinExistence type="predicted"/>
<dbReference type="InterPro" id="IPR050679">
    <property type="entry name" value="Bact_HTH_transcr_reg"/>
</dbReference>
<gene>
    <name evidence="5" type="ORF">BMR96_08185</name>
</gene>
<evidence type="ECO:0000256" key="2">
    <source>
        <dbReference type="ARBA" id="ARBA00023125"/>
    </source>
</evidence>
<evidence type="ECO:0000259" key="4">
    <source>
        <dbReference type="PROSITE" id="PS50949"/>
    </source>
</evidence>
<comment type="caution">
    <text evidence="5">The sequence shown here is derived from an EMBL/GenBank/DDBJ whole genome shotgun (WGS) entry which is preliminary data.</text>
</comment>
<accession>A0A1X0VC41</accession>
<name>A0A1X0VC41_LEUPS</name>
<sequence length="244" mass="27549">MAKGERSVATDTLVKKIMDDIQQLPTGSGTMQLPPEPELMATYQVTRYTLRQALKNLSQMGYTFQAHGIGTFVRPRMNNHAISLQNPVGMTDEMARQGRHLTTKHATIQATTVAEAAFLPIGTQLDSNTPLWSVRRFRYADDKPFIFEQSYYLRNIVNQIPETALYGSLFNFVEKNDALKVGFQDTIIEAGSMSQEMAEFFDMAEKSPTLSVRDDSYLSSGQIFAFSKLGYDARDTKLFLFKKI</sequence>
<dbReference type="PRINTS" id="PR00035">
    <property type="entry name" value="HTHGNTR"/>
</dbReference>
<dbReference type="InterPro" id="IPR036388">
    <property type="entry name" value="WH-like_DNA-bd_sf"/>
</dbReference>
<keyword evidence="1" id="KW-0805">Transcription regulation</keyword>
<keyword evidence="3" id="KW-0804">Transcription</keyword>
<dbReference type="GO" id="GO:0045892">
    <property type="term" value="P:negative regulation of DNA-templated transcription"/>
    <property type="evidence" value="ECO:0007669"/>
    <property type="project" value="TreeGrafter"/>
</dbReference>
<evidence type="ECO:0000313" key="6">
    <source>
        <dbReference type="Proteomes" id="UP000192288"/>
    </source>
</evidence>
<dbReference type="AlphaFoldDB" id="A0A1X0VC41"/>
<dbReference type="Gene3D" id="3.40.1410.10">
    <property type="entry name" value="Chorismate lyase-like"/>
    <property type="match status" value="1"/>
</dbReference>
<dbReference type="PANTHER" id="PTHR44846:SF4">
    <property type="entry name" value="HTH GNTR-TYPE DOMAIN-CONTAINING PROTEIN"/>
    <property type="match status" value="1"/>
</dbReference>